<evidence type="ECO:0000256" key="8">
    <source>
        <dbReference type="SAM" id="Phobius"/>
    </source>
</evidence>
<keyword evidence="5" id="KW-0573">Peptidoglycan synthesis</keyword>
<dbReference type="Pfam" id="PF03023">
    <property type="entry name" value="MurJ"/>
    <property type="match status" value="1"/>
</dbReference>
<dbReference type="AlphaFoldDB" id="A0A7K0BRN0"/>
<evidence type="ECO:0000313" key="9">
    <source>
        <dbReference type="EMBL" id="MQY03686.1"/>
    </source>
</evidence>
<keyword evidence="6 8" id="KW-1133">Transmembrane helix</keyword>
<feature type="transmembrane region" description="Helical" evidence="8">
    <location>
        <begin position="485"/>
        <end position="508"/>
    </location>
</feature>
<feature type="transmembrane region" description="Helical" evidence="8">
    <location>
        <begin position="281"/>
        <end position="298"/>
    </location>
</feature>
<evidence type="ECO:0000256" key="7">
    <source>
        <dbReference type="ARBA" id="ARBA00023136"/>
    </source>
</evidence>
<evidence type="ECO:0000313" key="10">
    <source>
        <dbReference type="Proteomes" id="UP000487268"/>
    </source>
</evidence>
<dbReference type="GO" id="GO:0005886">
    <property type="term" value="C:plasma membrane"/>
    <property type="evidence" value="ECO:0007669"/>
    <property type="project" value="UniProtKB-SubCell"/>
</dbReference>
<dbReference type="GO" id="GO:0015648">
    <property type="term" value="F:lipid-linked peptidoglycan transporter activity"/>
    <property type="evidence" value="ECO:0007669"/>
    <property type="project" value="TreeGrafter"/>
</dbReference>
<feature type="transmembrane region" description="Helical" evidence="8">
    <location>
        <begin position="231"/>
        <end position="251"/>
    </location>
</feature>
<dbReference type="InterPro" id="IPR051050">
    <property type="entry name" value="Lipid_II_flippase_MurJ/MviN"/>
</dbReference>
<dbReference type="InterPro" id="IPR004268">
    <property type="entry name" value="MurJ"/>
</dbReference>
<keyword evidence="10" id="KW-1185">Reference proteome</keyword>
<feature type="transmembrane region" description="Helical" evidence="8">
    <location>
        <begin position="197"/>
        <end position="219"/>
    </location>
</feature>
<name>A0A7K0BRN0_9ACTN</name>
<feature type="transmembrane region" description="Helical" evidence="8">
    <location>
        <begin position="137"/>
        <end position="162"/>
    </location>
</feature>
<dbReference type="GO" id="GO:0008360">
    <property type="term" value="P:regulation of cell shape"/>
    <property type="evidence" value="ECO:0007669"/>
    <property type="project" value="UniProtKB-KW"/>
</dbReference>
<dbReference type="GO" id="GO:0009252">
    <property type="term" value="P:peptidoglycan biosynthetic process"/>
    <property type="evidence" value="ECO:0007669"/>
    <property type="project" value="UniProtKB-KW"/>
</dbReference>
<gene>
    <name evidence="9" type="ORF">ACRB68_17310</name>
</gene>
<feature type="transmembrane region" description="Helical" evidence="8">
    <location>
        <begin position="319"/>
        <end position="341"/>
    </location>
</feature>
<evidence type="ECO:0000256" key="2">
    <source>
        <dbReference type="ARBA" id="ARBA00022475"/>
    </source>
</evidence>
<keyword evidence="3 8" id="KW-0812">Transmembrane</keyword>
<evidence type="ECO:0008006" key="11">
    <source>
        <dbReference type="Google" id="ProtNLM"/>
    </source>
</evidence>
<feature type="transmembrane region" description="Helical" evidence="8">
    <location>
        <begin position="395"/>
        <end position="414"/>
    </location>
</feature>
<reference evidence="9 10" key="1">
    <citation type="submission" date="2019-10" db="EMBL/GenBank/DDBJ databases">
        <title>Actinomadura rubteroloni sp. nov. and Actinomadura macrotermitis sp. nov., isolated from the gut of fungus growing-termite Macrotermes natalensis.</title>
        <authorList>
            <person name="Benndorf R."/>
            <person name="Martin K."/>
            <person name="Kuefner M."/>
            <person name="De Beer W."/>
            <person name="Kaster A.-K."/>
            <person name="Vollmers J."/>
            <person name="Poulsen M."/>
            <person name="Beemelmanns C."/>
        </authorList>
    </citation>
    <scope>NUCLEOTIDE SEQUENCE [LARGE SCALE GENOMIC DNA]</scope>
    <source>
        <strain evidence="9 10">RB68</strain>
    </source>
</reference>
<evidence type="ECO:0000256" key="4">
    <source>
        <dbReference type="ARBA" id="ARBA00022960"/>
    </source>
</evidence>
<feature type="transmembrane region" description="Helical" evidence="8">
    <location>
        <begin position="27"/>
        <end position="50"/>
    </location>
</feature>
<feature type="transmembrane region" description="Helical" evidence="8">
    <location>
        <begin position="174"/>
        <end position="191"/>
    </location>
</feature>
<comment type="subcellular location">
    <subcellularLocation>
        <location evidence="1">Cell membrane</location>
        <topology evidence="1">Multi-pass membrane protein</topology>
    </subcellularLocation>
</comment>
<evidence type="ECO:0000256" key="5">
    <source>
        <dbReference type="ARBA" id="ARBA00022984"/>
    </source>
</evidence>
<dbReference type="EMBL" id="WEGH01000001">
    <property type="protein sequence ID" value="MQY03686.1"/>
    <property type="molecule type" value="Genomic_DNA"/>
</dbReference>
<evidence type="ECO:0000256" key="6">
    <source>
        <dbReference type="ARBA" id="ARBA00022989"/>
    </source>
</evidence>
<dbReference type="PANTHER" id="PTHR47019:SF1">
    <property type="entry name" value="LIPID II FLIPPASE MURJ"/>
    <property type="match status" value="1"/>
</dbReference>
<feature type="transmembrane region" description="Helical" evidence="8">
    <location>
        <begin position="458"/>
        <end position="479"/>
    </location>
</feature>
<feature type="transmembrane region" description="Helical" evidence="8">
    <location>
        <begin position="420"/>
        <end position="438"/>
    </location>
</feature>
<keyword evidence="7 8" id="KW-0472">Membrane</keyword>
<dbReference type="Proteomes" id="UP000487268">
    <property type="component" value="Unassembled WGS sequence"/>
</dbReference>
<comment type="caution">
    <text evidence="9">The sequence shown here is derived from an EMBL/GenBank/DDBJ whole genome shotgun (WGS) entry which is preliminary data.</text>
</comment>
<keyword evidence="4" id="KW-0133">Cell shape</keyword>
<feature type="transmembrane region" description="Helical" evidence="8">
    <location>
        <begin position="108"/>
        <end position="131"/>
    </location>
</feature>
<sequence>MTAPPAVRPGHDAPAAAAQPSVRRATALSFVFIGAGTALGFARDLIMAHAFGAGNGTDAFLVGWTIPETASPLLIEDAMALLMVPLMTRALRDQGTARAVVRRLLPRLVLGLAAAVALIMLGAPLLVHVLAPGLTAPAGAVTCVRLTALTVLSFGVAGFMAATLRAHGSFTPPAAIYLAYNVGIVGTILLLHGTLGISSAALGVAVGSVLMVAVQAPSFARRLRSTGPSTAAAAAMPLGLMAVVPIVAFTVTRQAQVFVERFLGSHLAPGSISHLNYAQKVGQVPMVLSLLIVTVTFPRLARIAGGDRRALRRRIEGDAVLVSTVVLAAAAYLAAFAPEVITLLFRHGRFSAADAGLTAHILRLYVLGLWGQSMVGVCSRVYFAGGRPVWVPFRMVGAGLAATTVVAVALVGAAGAPALAVANAAGITIAAVLLLAGVRRDVAPLRWDPLGRDLARLALAAAAACLAGWLTAHTLAALSTTGAPVLVTLLAGAVVVPAVFALVTFVSLRPRPRFRALPTLAGCREDGRREEDRGEGP</sequence>
<keyword evidence="2" id="KW-1003">Cell membrane</keyword>
<feature type="transmembrane region" description="Helical" evidence="8">
    <location>
        <begin position="361"/>
        <end position="383"/>
    </location>
</feature>
<accession>A0A7K0BRN0</accession>
<dbReference type="PANTHER" id="PTHR47019">
    <property type="entry name" value="LIPID II FLIPPASE MURJ"/>
    <property type="match status" value="1"/>
</dbReference>
<organism evidence="9 10">
    <name type="scientific">Actinomadura macrotermitis</name>
    <dbReference type="NCBI Taxonomy" id="2585200"/>
    <lineage>
        <taxon>Bacteria</taxon>
        <taxon>Bacillati</taxon>
        <taxon>Actinomycetota</taxon>
        <taxon>Actinomycetes</taxon>
        <taxon>Streptosporangiales</taxon>
        <taxon>Thermomonosporaceae</taxon>
        <taxon>Actinomadura</taxon>
    </lineage>
</organism>
<protein>
    <recommendedName>
        <fullName evidence="11">Peptidoglycan lipid II flippase</fullName>
    </recommendedName>
</protein>
<dbReference type="GO" id="GO:0034204">
    <property type="term" value="P:lipid translocation"/>
    <property type="evidence" value="ECO:0007669"/>
    <property type="project" value="TreeGrafter"/>
</dbReference>
<proteinExistence type="predicted"/>
<evidence type="ECO:0000256" key="3">
    <source>
        <dbReference type="ARBA" id="ARBA00022692"/>
    </source>
</evidence>
<evidence type="ECO:0000256" key="1">
    <source>
        <dbReference type="ARBA" id="ARBA00004651"/>
    </source>
</evidence>
<dbReference type="PRINTS" id="PR01806">
    <property type="entry name" value="VIRFACTRMVIN"/>
</dbReference>